<proteinExistence type="predicted"/>
<accession>A0A6M4ILW0</accession>
<reference evidence="2 3" key="1">
    <citation type="submission" date="2020-05" db="EMBL/GenBank/DDBJ databases">
        <title>Complete genome sequence of Gemmatimonas greenlandica TET16.</title>
        <authorList>
            <person name="Zeng Y."/>
        </authorList>
    </citation>
    <scope>NUCLEOTIDE SEQUENCE [LARGE SCALE GENOMIC DNA]</scope>
    <source>
        <strain evidence="2 3">TET16</strain>
    </source>
</reference>
<name>A0A6M4ILW0_9BACT</name>
<organism evidence="2 3">
    <name type="scientific">Gemmatimonas groenlandica</name>
    <dbReference type="NCBI Taxonomy" id="2732249"/>
    <lineage>
        <taxon>Bacteria</taxon>
        <taxon>Pseudomonadati</taxon>
        <taxon>Gemmatimonadota</taxon>
        <taxon>Gemmatimonadia</taxon>
        <taxon>Gemmatimonadales</taxon>
        <taxon>Gemmatimonadaceae</taxon>
        <taxon>Gemmatimonas</taxon>
    </lineage>
</organism>
<dbReference type="InterPro" id="IPR050491">
    <property type="entry name" value="AmpC-like"/>
</dbReference>
<dbReference type="InterPro" id="IPR001466">
    <property type="entry name" value="Beta-lactam-related"/>
</dbReference>
<keyword evidence="3" id="KW-1185">Reference proteome</keyword>
<feature type="domain" description="Beta-lactamase-related" evidence="1">
    <location>
        <begin position="3"/>
        <end position="314"/>
    </location>
</feature>
<evidence type="ECO:0000313" key="2">
    <source>
        <dbReference type="EMBL" id="QJR35683.1"/>
    </source>
</evidence>
<dbReference type="PANTHER" id="PTHR46825">
    <property type="entry name" value="D-ALANYL-D-ALANINE-CARBOXYPEPTIDASE/ENDOPEPTIDASE AMPH"/>
    <property type="match status" value="1"/>
</dbReference>
<dbReference type="EMBL" id="CP053085">
    <property type="protein sequence ID" value="QJR35683.1"/>
    <property type="molecule type" value="Genomic_DNA"/>
</dbReference>
<dbReference type="Pfam" id="PF00144">
    <property type="entry name" value="Beta-lactamase"/>
    <property type="match status" value="1"/>
</dbReference>
<dbReference type="InterPro" id="IPR012338">
    <property type="entry name" value="Beta-lactam/transpept-like"/>
</dbReference>
<protein>
    <submittedName>
        <fullName evidence="2">Beta-lactamase family protein</fullName>
    </submittedName>
</protein>
<gene>
    <name evidence="2" type="ORF">HKW67_09250</name>
</gene>
<dbReference type="PANTHER" id="PTHR46825:SF7">
    <property type="entry name" value="D-ALANYL-D-ALANINE CARBOXYPEPTIDASE"/>
    <property type="match status" value="1"/>
</dbReference>
<evidence type="ECO:0000259" key="1">
    <source>
        <dbReference type="Pfam" id="PF00144"/>
    </source>
</evidence>
<dbReference type="Proteomes" id="UP000500938">
    <property type="component" value="Chromosome"/>
</dbReference>
<dbReference type="SUPFAM" id="SSF56601">
    <property type="entry name" value="beta-lactamase/transpeptidase-like"/>
    <property type="match status" value="1"/>
</dbReference>
<dbReference type="AlphaFoldDB" id="A0A6M4ILW0"/>
<dbReference type="Gene3D" id="3.40.710.10">
    <property type="entry name" value="DD-peptidase/beta-lactamase superfamily"/>
    <property type="match status" value="1"/>
</dbReference>
<evidence type="ECO:0000313" key="3">
    <source>
        <dbReference type="Proteomes" id="UP000500938"/>
    </source>
</evidence>
<sequence length="328" mass="34680">MLPGVVVNVRLADGRSYTLTSGVADLETKRTITPTDHFRVGSITKTMVATIILQLHDEGRLSIDSTVAKYLPNVVPNGDRMTVRQVLNHSAGLASYTDDEAFTASLIADPARTWTPSELLGVVARQTPYFTPGEPGKWAYSNTSYLVLGMIAERVTGSTLGRELQIRVFDRVGMKETSYPLVVGLPSPFAQGYADITRPNENLAVGTLLNPSWAGAAGAVVSTAGDIAHFAEAVASGSLVSASAFVMQQQAAAGSAFRIPGESYDTGYGLGVILGGGWIGHNGAIPGYEAQAFAKRGLGSIGVVINRTTDDDTPREIYAAVRKAQFGQ</sequence>
<dbReference type="KEGG" id="ggr:HKW67_09250"/>